<proteinExistence type="predicted"/>
<accession>A0A084JFB3</accession>
<reference evidence="2 3" key="1">
    <citation type="submission" date="2014-07" db="EMBL/GenBank/DDBJ databases">
        <title>Draft genome of Clostridium celerecrescens 152B isolated from sediments associated with methane hydrate from Krishna Godavari basin.</title>
        <authorList>
            <person name="Honkalas V.S."/>
            <person name="Dabir A.P."/>
            <person name="Arora P."/>
            <person name="Dhakephalkar P.K."/>
        </authorList>
    </citation>
    <scope>NUCLEOTIDE SEQUENCE [LARGE SCALE GENOMIC DNA]</scope>
    <source>
        <strain evidence="2 3">152B</strain>
    </source>
</reference>
<dbReference type="SUPFAM" id="SSF50978">
    <property type="entry name" value="WD40 repeat-like"/>
    <property type="match status" value="1"/>
</dbReference>
<dbReference type="InterPro" id="IPR036322">
    <property type="entry name" value="WD40_repeat_dom_sf"/>
</dbReference>
<sequence>MKLNLSVDEEEFKNQVKDLRQKLNKTRETGILEDDFEKCLEVLSAKEEKLLTEMIPHYRAYTGNSKDVIKTEFITRLGACGFEGFLQSVLRISEDMFITGSTDCALRFFQISKSTEPSGKEMIQEEWSPPFNDMKEKISAFHRLNKNEILLLGSKGGGYLLSCSNFKQIPNGSGEMHIKKIETGTGMSWFGQCLSVSDNLIAAEREQEELVLLEVVKEKEKYRLILHKDASLPISNIIGMEKTGADDFAVGTESGEIYFIKRNYNNLSIVNKIKIPDCEIRKIHSLENEKGKKDTLLSIGNNGKLHIISLDGADINILDEGNFLKGNLFDAESSKGTAVILSEDGIIYLLEENFGKWHINKDSIMEGAFFTDVLKLYPSKYLLMGVEGELCTLNINRIDTPEALWDLPLYQ</sequence>
<name>A0A084JFB3_9FIRM</name>
<dbReference type="EMBL" id="JPME01000031">
    <property type="protein sequence ID" value="KEZ87647.1"/>
    <property type="molecule type" value="Genomic_DNA"/>
</dbReference>
<feature type="coiled-coil region" evidence="1">
    <location>
        <begin position="2"/>
        <end position="29"/>
    </location>
</feature>
<keyword evidence="1" id="KW-0175">Coiled coil</keyword>
<dbReference type="Proteomes" id="UP000028525">
    <property type="component" value="Unassembled WGS sequence"/>
</dbReference>
<comment type="caution">
    <text evidence="2">The sequence shown here is derived from an EMBL/GenBank/DDBJ whole genome shotgun (WGS) entry which is preliminary data.</text>
</comment>
<dbReference type="RefSeq" id="WP_038284170.1">
    <property type="nucleotide sequence ID" value="NZ_JPME01000031.1"/>
</dbReference>
<gene>
    <name evidence="2" type="ORF">IO98_20800</name>
</gene>
<keyword evidence="3" id="KW-1185">Reference proteome</keyword>
<dbReference type="OrthoDB" id="1704491at2"/>
<organism evidence="2 3">
    <name type="scientific">Lacrimispora celerecrescens</name>
    <dbReference type="NCBI Taxonomy" id="29354"/>
    <lineage>
        <taxon>Bacteria</taxon>
        <taxon>Bacillati</taxon>
        <taxon>Bacillota</taxon>
        <taxon>Clostridia</taxon>
        <taxon>Lachnospirales</taxon>
        <taxon>Lachnospiraceae</taxon>
        <taxon>Lacrimispora</taxon>
    </lineage>
</organism>
<dbReference type="AlphaFoldDB" id="A0A084JFB3"/>
<evidence type="ECO:0000256" key="1">
    <source>
        <dbReference type="SAM" id="Coils"/>
    </source>
</evidence>
<evidence type="ECO:0000313" key="2">
    <source>
        <dbReference type="EMBL" id="KEZ87647.1"/>
    </source>
</evidence>
<dbReference type="STRING" id="29354.IO98_20800"/>
<protein>
    <submittedName>
        <fullName evidence="2">Uncharacterized protein</fullName>
    </submittedName>
</protein>
<evidence type="ECO:0000313" key="3">
    <source>
        <dbReference type="Proteomes" id="UP000028525"/>
    </source>
</evidence>